<dbReference type="Pfam" id="PF00561">
    <property type="entry name" value="Abhydrolase_1"/>
    <property type="match status" value="1"/>
</dbReference>
<dbReference type="Gene3D" id="3.40.50.1820">
    <property type="entry name" value="alpha/beta hydrolase"/>
    <property type="match status" value="1"/>
</dbReference>
<organism evidence="2 3">
    <name type="scientific">Subtercola boreus</name>
    <dbReference type="NCBI Taxonomy" id="120213"/>
    <lineage>
        <taxon>Bacteria</taxon>
        <taxon>Bacillati</taxon>
        <taxon>Actinomycetota</taxon>
        <taxon>Actinomycetes</taxon>
        <taxon>Micrococcales</taxon>
        <taxon>Microbacteriaceae</taxon>
        <taxon>Subtercola</taxon>
    </lineage>
</organism>
<accession>A0A3E0VUN8</accession>
<reference evidence="2 3" key="1">
    <citation type="submission" date="2017-04" db="EMBL/GenBank/DDBJ databases">
        <title>Comparative genome analysis of Subtercola boreus.</title>
        <authorList>
            <person name="Cho Y.-J."/>
            <person name="Cho A."/>
            <person name="Kim O.-S."/>
            <person name="Lee J.-I."/>
        </authorList>
    </citation>
    <scope>NUCLEOTIDE SEQUENCE [LARGE SCALE GENOMIC DNA]</scope>
    <source>
        <strain evidence="2 3">P27479</strain>
    </source>
</reference>
<dbReference type="SUPFAM" id="SSF53474">
    <property type="entry name" value="alpha/beta-Hydrolases"/>
    <property type="match status" value="1"/>
</dbReference>
<proteinExistence type="predicted"/>
<keyword evidence="2" id="KW-0378">Hydrolase</keyword>
<dbReference type="Proteomes" id="UP000256541">
    <property type="component" value="Unassembled WGS sequence"/>
</dbReference>
<dbReference type="OrthoDB" id="27092at2"/>
<evidence type="ECO:0000313" key="3">
    <source>
        <dbReference type="Proteomes" id="UP000256541"/>
    </source>
</evidence>
<protein>
    <submittedName>
        <fullName evidence="2">Alpha/beta hydrolase</fullName>
    </submittedName>
</protein>
<gene>
    <name evidence="2" type="ORF">B7R22_13995</name>
</gene>
<dbReference type="PRINTS" id="PR00412">
    <property type="entry name" value="EPOXHYDRLASE"/>
</dbReference>
<dbReference type="InterPro" id="IPR000639">
    <property type="entry name" value="Epox_hydrolase-like"/>
</dbReference>
<dbReference type="RefSeq" id="WP_116412345.1">
    <property type="nucleotide sequence ID" value="NZ_NBXB01000037.1"/>
</dbReference>
<evidence type="ECO:0000259" key="1">
    <source>
        <dbReference type="Pfam" id="PF00561"/>
    </source>
</evidence>
<dbReference type="InterPro" id="IPR051340">
    <property type="entry name" value="Haloalkane_dehalogenase"/>
</dbReference>
<name>A0A3E0VUN8_9MICO</name>
<evidence type="ECO:0000313" key="2">
    <source>
        <dbReference type="EMBL" id="RFA13108.1"/>
    </source>
</evidence>
<sequence>MSVTETRLVRESAPNVYHRWTEIGGHRLFYREAGDISAPSVVLLHGAPASSHMYRTLIPLLAAKYHVVAPDYLGFGNSDSPTVTDFDYTFDSITNLTSRLLDEIGVTEFAMYVQDYGAPVGWRLALARPEAVTAIISQNGNAYEDGFGAIFWDDLWKYSASPNDETEAPLRSALTEASIRDQYVTGTRDIELVSPDAWQNDYANLQRPGNRDVALALFRNYVTNRVLYPAVHEYFRTTQVPALIVWGENDPIFVPAGARAFLEDLPDAELHLVDAGHFALESDLAQIAPLILDFLERTLKDTP</sequence>
<dbReference type="EMBL" id="NBXB01000037">
    <property type="protein sequence ID" value="RFA13108.1"/>
    <property type="molecule type" value="Genomic_DNA"/>
</dbReference>
<dbReference type="GO" id="GO:0004301">
    <property type="term" value="F:epoxide hydrolase activity"/>
    <property type="evidence" value="ECO:0007669"/>
    <property type="project" value="TreeGrafter"/>
</dbReference>
<feature type="domain" description="AB hydrolase-1" evidence="1">
    <location>
        <begin position="39"/>
        <end position="282"/>
    </location>
</feature>
<dbReference type="PANTHER" id="PTHR42977:SF1">
    <property type="entry name" value="BLR6576 PROTEIN"/>
    <property type="match status" value="1"/>
</dbReference>
<dbReference type="PANTHER" id="PTHR42977">
    <property type="entry name" value="HYDROLASE-RELATED"/>
    <property type="match status" value="1"/>
</dbReference>
<dbReference type="InterPro" id="IPR029058">
    <property type="entry name" value="AB_hydrolase_fold"/>
</dbReference>
<comment type="caution">
    <text evidence="2">The sequence shown here is derived from an EMBL/GenBank/DDBJ whole genome shotgun (WGS) entry which is preliminary data.</text>
</comment>
<dbReference type="AlphaFoldDB" id="A0A3E0VUN8"/>
<dbReference type="InterPro" id="IPR000073">
    <property type="entry name" value="AB_hydrolase_1"/>
</dbReference>
<dbReference type="PRINTS" id="PR00111">
    <property type="entry name" value="ABHYDROLASE"/>
</dbReference>